<name>A0A1H9EG94_9BACI</name>
<sequence>MKLYVTTHSGESQGEIEVDSYDPVELNNQINDNQLQSIVIGNKIFSRIDIRNIEPLE</sequence>
<keyword evidence="2" id="KW-1185">Reference proteome</keyword>
<gene>
    <name evidence="1" type="ORF">SAMN05216232_2001</name>
</gene>
<dbReference type="Proteomes" id="UP000198733">
    <property type="component" value="Unassembled WGS sequence"/>
</dbReference>
<evidence type="ECO:0000313" key="2">
    <source>
        <dbReference type="Proteomes" id="UP000198733"/>
    </source>
</evidence>
<dbReference type="RefSeq" id="WP_175476756.1">
    <property type="nucleotide sequence ID" value="NZ_FOEH01000002.1"/>
</dbReference>
<accession>A0A1H9EG94</accession>
<comment type="caution">
    <text evidence="1">The sequence shown here is derived from an EMBL/GenBank/DDBJ whole genome shotgun (WGS) entry which is preliminary data.</text>
</comment>
<proteinExistence type="predicted"/>
<protein>
    <submittedName>
        <fullName evidence="1">Uncharacterized protein</fullName>
    </submittedName>
</protein>
<reference evidence="1 2" key="1">
    <citation type="submission" date="2016-10" db="EMBL/GenBank/DDBJ databases">
        <authorList>
            <person name="Varghese N."/>
            <person name="Submissions S."/>
        </authorList>
    </citation>
    <scope>NUCLEOTIDE SEQUENCE [LARGE SCALE GENOMIC DNA]</scope>
    <source>
        <strain evidence="1 2">CGMCC 1.7734</strain>
    </source>
</reference>
<organism evidence="1 2">
    <name type="scientific">Virgibacillus subterraneus</name>
    <dbReference type="NCBI Taxonomy" id="621109"/>
    <lineage>
        <taxon>Bacteria</taxon>
        <taxon>Bacillati</taxon>
        <taxon>Bacillota</taxon>
        <taxon>Bacilli</taxon>
        <taxon>Bacillales</taxon>
        <taxon>Bacillaceae</taxon>
        <taxon>Virgibacillus</taxon>
    </lineage>
</organism>
<dbReference type="EMBL" id="FOEH01000002">
    <property type="protein sequence ID" value="SEQ24048.1"/>
    <property type="molecule type" value="Genomic_DNA"/>
</dbReference>
<evidence type="ECO:0000313" key="1">
    <source>
        <dbReference type="EMBL" id="SEQ24048.1"/>
    </source>
</evidence>